<evidence type="ECO:0000256" key="4">
    <source>
        <dbReference type="ARBA" id="ARBA00022603"/>
    </source>
</evidence>
<proteinExistence type="inferred from homology"/>
<keyword evidence="14" id="KW-1185">Reference proteome</keyword>
<feature type="compositionally biased region" description="Low complexity" evidence="11">
    <location>
        <begin position="70"/>
        <end position="87"/>
    </location>
</feature>
<name>A0A670Y7P0_PSETE</name>
<evidence type="ECO:0000256" key="9">
    <source>
        <dbReference type="PROSITE-ProRule" id="PRU00723"/>
    </source>
</evidence>
<dbReference type="GO" id="GO:0141101">
    <property type="term" value="F:tRNA(Ser) (uridine(44)-2'-O-)-methyltransferase activity"/>
    <property type="evidence" value="ECO:0007669"/>
    <property type="project" value="UniProtKB-EC"/>
</dbReference>
<dbReference type="GO" id="GO:0030488">
    <property type="term" value="P:tRNA methylation"/>
    <property type="evidence" value="ECO:0007669"/>
    <property type="project" value="UniProtKB-UniRule"/>
</dbReference>
<protein>
    <recommendedName>
        <fullName evidence="10">tRNA (uracil-O(2)-)-methyltransferase</fullName>
        <ecNumber evidence="10">2.1.1.211</ecNumber>
    </recommendedName>
</protein>
<evidence type="ECO:0000256" key="1">
    <source>
        <dbReference type="ARBA" id="ARBA00004496"/>
    </source>
</evidence>
<feature type="domain" description="C3H1-type" evidence="12">
    <location>
        <begin position="650"/>
        <end position="680"/>
    </location>
</feature>
<evidence type="ECO:0000259" key="12">
    <source>
        <dbReference type="PROSITE" id="PS50103"/>
    </source>
</evidence>
<dbReference type="InterPro" id="IPR011671">
    <property type="entry name" value="tRNA_uracil_MeTrfase"/>
</dbReference>
<dbReference type="PROSITE" id="PS50103">
    <property type="entry name" value="ZF_C3H1"/>
    <property type="match status" value="1"/>
</dbReference>
<evidence type="ECO:0000256" key="7">
    <source>
        <dbReference type="ARBA" id="ARBA00022694"/>
    </source>
</evidence>
<keyword evidence="7 10" id="KW-0819">tRNA processing</keyword>
<evidence type="ECO:0000256" key="3">
    <source>
        <dbReference type="ARBA" id="ARBA00022490"/>
    </source>
</evidence>
<dbReference type="GO" id="GO:0008270">
    <property type="term" value="F:zinc ion binding"/>
    <property type="evidence" value="ECO:0007669"/>
    <property type="project" value="UniProtKB-KW"/>
</dbReference>
<evidence type="ECO:0000256" key="6">
    <source>
        <dbReference type="ARBA" id="ARBA00022691"/>
    </source>
</evidence>
<comment type="similarity">
    <text evidence="2 10">Belongs to the TRM44 family.</text>
</comment>
<dbReference type="Proteomes" id="UP000472273">
    <property type="component" value="Unplaced"/>
</dbReference>
<comment type="subcellular location">
    <subcellularLocation>
        <location evidence="1 10">Cytoplasm</location>
    </subcellularLocation>
</comment>
<dbReference type="PANTHER" id="PTHR21210">
    <property type="entry name" value="TRNA (URACIL-O(2)-)-METHYLTRANSFERASE-RELATED"/>
    <property type="match status" value="1"/>
</dbReference>
<organism evidence="13 14">
    <name type="scientific">Pseudonaja textilis</name>
    <name type="common">Eastern brown snake</name>
    <dbReference type="NCBI Taxonomy" id="8673"/>
    <lineage>
        <taxon>Eukaryota</taxon>
        <taxon>Metazoa</taxon>
        <taxon>Chordata</taxon>
        <taxon>Craniata</taxon>
        <taxon>Vertebrata</taxon>
        <taxon>Euteleostomi</taxon>
        <taxon>Lepidosauria</taxon>
        <taxon>Squamata</taxon>
        <taxon>Bifurcata</taxon>
        <taxon>Unidentata</taxon>
        <taxon>Episquamata</taxon>
        <taxon>Toxicofera</taxon>
        <taxon>Serpentes</taxon>
        <taxon>Colubroidea</taxon>
        <taxon>Elapidae</taxon>
        <taxon>Hydrophiinae</taxon>
        <taxon>Pseudonaja</taxon>
    </lineage>
</organism>
<keyword evidence="6 10" id="KW-0949">S-adenosyl-L-methionine</keyword>
<feature type="region of interest" description="Disordered" evidence="11">
    <location>
        <begin position="44"/>
        <end position="98"/>
    </location>
</feature>
<evidence type="ECO:0000256" key="5">
    <source>
        <dbReference type="ARBA" id="ARBA00022679"/>
    </source>
</evidence>
<sequence>MEAVGEGALRDPAGRLPDGFWAAAAVWLERPQVANKRLSGACAERGGPGAGPAGAGGAGAAPPAAPPPAAAAAPRPGAGGARWASPARPRPPSPFPLPLSPFPLPGMAAVWATPSAEGRPPARPGLWCPRRAGGREGAGPSPGGVGFVAGRTCVLPRMGLNPLPLFADVLNGRMTFLPLEETCQGQYKVKVGNIYQIRLRHMQDDEWTVSVLLNPEKYVPDGIVYPKAEWLGNQLISKLVKWSTEITKNEFKRTLSLISVARYSQVYQELKEKYKEMVKVWPEVTDPEKFVYEDVAIATYLLVLWEDERARRGLSEKQSFLDLGCGNGLLVHILGNEGHPGKGIDVRRRKIWDMYGPQTCLEERAINPDHLYPEADWLIGNHSDELTPWIPVIAARSSSSCRYFLLPCCFFDFYGKYNRRQSQKSQYREYLDFVAEVGTVCGFQVEEDCLRIPSTKRVTPALGGPSCPSAADERREFIRKRRPGGPVTLAPGGSRPRPRQEQSLSAAGQRRCAEEREGRPSRPPGFLPRGKEQVRNCTTLPHALVDQVALKVAHLLLSETDGSLLHGPSSPWNRGGERSLPLSDIAGHLDKATLKTLKKEHGGLQTLLRNNHQVFQVQHGKVRLRDWREGERPRKQLRARPARARLPSEATKTRLCWFDRHHPQGCPLPSASCPYAHGSAEALCSCRRFKTLTR</sequence>
<reference evidence="13" key="2">
    <citation type="submission" date="2025-09" db="UniProtKB">
        <authorList>
            <consortium name="Ensembl"/>
        </authorList>
    </citation>
    <scope>IDENTIFICATION</scope>
</reference>
<keyword evidence="9" id="KW-0479">Metal-binding</keyword>
<feature type="compositionally biased region" description="Gly residues" evidence="11">
    <location>
        <begin position="46"/>
        <end position="59"/>
    </location>
</feature>
<feature type="compositionally biased region" description="Pro residues" evidence="11">
    <location>
        <begin position="88"/>
        <end position="98"/>
    </location>
</feature>
<dbReference type="GeneTree" id="ENSGT00390000000645"/>
<feature type="compositionally biased region" description="Basic and acidic residues" evidence="11">
    <location>
        <begin position="511"/>
        <end position="520"/>
    </location>
</feature>
<accession>A0A670Y7P0</accession>
<evidence type="ECO:0000256" key="10">
    <source>
        <dbReference type="RuleBase" id="RU368004"/>
    </source>
</evidence>
<feature type="zinc finger region" description="C3H1-type" evidence="9">
    <location>
        <begin position="650"/>
        <end position="680"/>
    </location>
</feature>
<evidence type="ECO:0000313" key="14">
    <source>
        <dbReference type="Proteomes" id="UP000472273"/>
    </source>
</evidence>
<keyword evidence="9" id="KW-0862">Zinc</keyword>
<evidence type="ECO:0000313" key="13">
    <source>
        <dbReference type="Ensembl" id="ENSPTXP00000007919.1"/>
    </source>
</evidence>
<dbReference type="Ensembl" id="ENSPTXT00000008196.1">
    <property type="protein sequence ID" value="ENSPTXP00000007919.1"/>
    <property type="gene ID" value="ENSPTXG00000005656.1"/>
</dbReference>
<keyword evidence="4 10" id="KW-0489">Methyltransferase</keyword>
<dbReference type="PANTHER" id="PTHR21210:SF0">
    <property type="entry name" value="TRNA (URACIL-O(2)-)-METHYLTRANSFERASE-RELATED"/>
    <property type="match status" value="1"/>
</dbReference>
<keyword evidence="9" id="KW-0863">Zinc-finger</keyword>
<comment type="function">
    <text evidence="10">Adenosyl-L-methionine (AdoMet)-dependent tRNA (uracil-O(2)-)-methyltransferase.</text>
</comment>
<dbReference type="EC" id="2.1.1.211" evidence="10"/>
<gene>
    <name evidence="13" type="primary">TRMT44</name>
</gene>
<feature type="region of interest" description="Disordered" evidence="11">
    <location>
        <begin position="478"/>
        <end position="532"/>
    </location>
</feature>
<dbReference type="GO" id="GO:0005737">
    <property type="term" value="C:cytoplasm"/>
    <property type="evidence" value="ECO:0007669"/>
    <property type="project" value="UniProtKB-SubCell"/>
</dbReference>
<evidence type="ECO:0000256" key="8">
    <source>
        <dbReference type="ARBA" id="ARBA00047957"/>
    </source>
</evidence>
<dbReference type="Pfam" id="PF07757">
    <property type="entry name" value="AdoMet_MTase"/>
    <property type="match status" value="1"/>
</dbReference>
<dbReference type="AlphaFoldDB" id="A0A670Y7P0"/>
<evidence type="ECO:0000256" key="11">
    <source>
        <dbReference type="SAM" id="MobiDB-lite"/>
    </source>
</evidence>
<comment type="catalytic activity">
    <reaction evidence="8 10">
        <text>uridine(44) in tRNA(Ser) + S-adenosyl-L-methionine = 2'-O-methyluridine(44) in tRNA(Ser) + S-adenosyl-L-homocysteine + H(+)</text>
        <dbReference type="Rhea" id="RHEA:43100"/>
        <dbReference type="Rhea" id="RHEA-COMP:10339"/>
        <dbReference type="Rhea" id="RHEA-COMP:10340"/>
        <dbReference type="ChEBI" id="CHEBI:15378"/>
        <dbReference type="ChEBI" id="CHEBI:57856"/>
        <dbReference type="ChEBI" id="CHEBI:59789"/>
        <dbReference type="ChEBI" id="CHEBI:65315"/>
        <dbReference type="ChEBI" id="CHEBI:74478"/>
        <dbReference type="EC" id="2.1.1.211"/>
    </reaction>
</comment>
<dbReference type="InterPro" id="IPR000571">
    <property type="entry name" value="Znf_CCCH"/>
</dbReference>
<evidence type="ECO:0000256" key="2">
    <source>
        <dbReference type="ARBA" id="ARBA00009056"/>
    </source>
</evidence>
<keyword evidence="3 10" id="KW-0963">Cytoplasm</keyword>
<reference evidence="13" key="1">
    <citation type="submission" date="2025-08" db="UniProtKB">
        <authorList>
            <consortium name="Ensembl"/>
        </authorList>
    </citation>
    <scope>IDENTIFICATION</scope>
</reference>
<keyword evidence="5 10" id="KW-0808">Transferase</keyword>